<comment type="subcellular location">
    <subcellularLocation>
        <location evidence="1">Membrane</location>
        <topology evidence="1">Single-pass membrane protein</topology>
    </subcellularLocation>
</comment>
<keyword evidence="8" id="KW-1185">Reference proteome</keyword>
<feature type="region of interest" description="Disordered" evidence="5">
    <location>
        <begin position="158"/>
        <end position="179"/>
    </location>
</feature>
<organism evidence="7 8">
    <name type="scientific">Paraburkholderia acidiphila</name>
    <dbReference type="NCBI Taxonomy" id="2571747"/>
    <lineage>
        <taxon>Bacteria</taxon>
        <taxon>Pseudomonadati</taxon>
        <taxon>Pseudomonadota</taxon>
        <taxon>Betaproteobacteria</taxon>
        <taxon>Burkholderiales</taxon>
        <taxon>Burkholderiaceae</taxon>
        <taxon>Paraburkholderia</taxon>
    </lineage>
</organism>
<evidence type="ECO:0000256" key="5">
    <source>
        <dbReference type="SAM" id="MobiDB-lite"/>
    </source>
</evidence>
<evidence type="ECO:0000256" key="2">
    <source>
        <dbReference type="ARBA" id="ARBA00022692"/>
    </source>
</evidence>
<protein>
    <submittedName>
        <fullName evidence="7">TonB family protein</fullName>
    </submittedName>
</protein>
<keyword evidence="3" id="KW-1133">Transmembrane helix</keyword>
<dbReference type="GO" id="GO:0016020">
    <property type="term" value="C:membrane"/>
    <property type="evidence" value="ECO:0007669"/>
    <property type="project" value="UniProtKB-SubCell"/>
</dbReference>
<name>A0A7Z2G2R5_9BURK</name>
<dbReference type="KEGG" id="pacp:FAZ97_04110"/>
<evidence type="ECO:0000256" key="3">
    <source>
        <dbReference type="ARBA" id="ARBA00022989"/>
    </source>
</evidence>
<dbReference type="Proteomes" id="UP000434209">
    <property type="component" value="Chromosome 1"/>
</dbReference>
<evidence type="ECO:0000256" key="4">
    <source>
        <dbReference type="ARBA" id="ARBA00023136"/>
    </source>
</evidence>
<evidence type="ECO:0000256" key="6">
    <source>
        <dbReference type="SAM" id="SignalP"/>
    </source>
</evidence>
<gene>
    <name evidence="7" type="ORF">FAZ97_04110</name>
</gene>
<evidence type="ECO:0000313" key="7">
    <source>
        <dbReference type="EMBL" id="QGZ54166.1"/>
    </source>
</evidence>
<feature type="chain" id="PRO_5031559716" evidence="6">
    <location>
        <begin position="24"/>
        <end position="179"/>
    </location>
</feature>
<evidence type="ECO:0000256" key="1">
    <source>
        <dbReference type="ARBA" id="ARBA00004167"/>
    </source>
</evidence>
<keyword evidence="6" id="KW-0732">Signal</keyword>
<evidence type="ECO:0000313" key="8">
    <source>
        <dbReference type="Proteomes" id="UP000434209"/>
    </source>
</evidence>
<dbReference type="Pfam" id="PF13103">
    <property type="entry name" value="TonB_2"/>
    <property type="match status" value="1"/>
</dbReference>
<dbReference type="RefSeq" id="WP_158757313.1">
    <property type="nucleotide sequence ID" value="NZ_CP046909.1"/>
</dbReference>
<dbReference type="PROSITE" id="PS51257">
    <property type="entry name" value="PROKAR_LIPOPROTEIN"/>
    <property type="match status" value="1"/>
</dbReference>
<dbReference type="AlphaFoldDB" id="A0A7Z2G2R5"/>
<dbReference type="SUPFAM" id="SSF74653">
    <property type="entry name" value="TolA/TonB C-terminal domain"/>
    <property type="match status" value="1"/>
</dbReference>
<sequence>MNKKRLLLSAFPLMLMLVLGACASDDVTQVGPHVRPSPQLVMTRCLAAVATPGFAPPTEASLDSWQWKRYVNCKLGGNMRINPRKVPLDAEAIVSIRAASDGSIVSVTLLRSSGNDDLDEAVERGIAAASPLPPVPRALHIARIDMHFHPIRVDPLALQPGQPGIDSAHSHEGSAGDSH</sequence>
<dbReference type="InterPro" id="IPR006260">
    <property type="entry name" value="TonB/TolA_C"/>
</dbReference>
<dbReference type="Gene3D" id="3.30.1150.10">
    <property type="match status" value="1"/>
</dbReference>
<keyword evidence="2" id="KW-0812">Transmembrane</keyword>
<dbReference type="OrthoDB" id="9091728at2"/>
<feature type="compositionally biased region" description="Basic and acidic residues" evidence="5">
    <location>
        <begin position="168"/>
        <end position="179"/>
    </location>
</feature>
<proteinExistence type="predicted"/>
<dbReference type="NCBIfam" id="TIGR01352">
    <property type="entry name" value="tonB_Cterm"/>
    <property type="match status" value="1"/>
</dbReference>
<reference evidence="7 8" key="1">
    <citation type="submission" date="2019-12" db="EMBL/GenBank/DDBJ databases">
        <title>Paraburkholderia acidiphila 7Q-K02 sp. nov and Paraburkholderia acidisoli DHF22 sp. nov., two strains isolated from forest soil.</title>
        <authorList>
            <person name="Gao Z."/>
            <person name="Qiu L."/>
        </authorList>
    </citation>
    <scope>NUCLEOTIDE SEQUENCE [LARGE SCALE GENOMIC DNA]</scope>
    <source>
        <strain evidence="7 8">7Q-K02</strain>
    </source>
</reference>
<feature type="signal peptide" evidence="6">
    <location>
        <begin position="1"/>
        <end position="23"/>
    </location>
</feature>
<keyword evidence="4" id="KW-0472">Membrane</keyword>
<accession>A0A7Z2G2R5</accession>
<dbReference type="EMBL" id="CP046909">
    <property type="protein sequence ID" value="QGZ54166.1"/>
    <property type="molecule type" value="Genomic_DNA"/>
</dbReference>